<sequence length="1378" mass="152963">MPTPCVSLQLGTYSCVCVVDPQDRCRAPETMPDARGDVAARYESTGAPPSRSNRDRFGSSQELDTVVEQEARAEAKAKQAAHEAEDPEEVTLEAVYDTAPIHQRRSWPWPPAAAPRSMAGERRKRARDGFNVQELLFGDALAQRDFSDPSVEDVDQLSPGSSLSGWGRGDFRAQLRDLQSLLRAVEGREWEDSEVLWVLRLALRKQEGAALLRPSCLRYALLARHGFQSLSFPELQLLAMLQFQVRREKIGEDGATVEDKSEEGIVQGVNLLELKRLMQHLNEGKPVADREVYSVVQEAVLLSGAETISRKDLMRGLGAWYANVQRSDSPPSVFLHAWSSALLYGKEYHTTLMEKLRQLLPSVLRVLRRQRKDPEESSARLLSSPTQRWLERCWGLGAVAALLLGLGLPGTLFAWAIYMGAEHGDDACPRDLDGLLTWFGIIGLAFLFIGCADANADQISWIGLALRTVLLVCPWVGADWTFHLRGDEQLMCGSTLVTASMWLWTALLVLELLGACALCWGAAVFAEHELSLRHLAIRSRSAEKASTVQGLKQIHLVKVLGGPRMEKPPDTKLPNIDWGSVAQLLHRLRNDKIPDSKLVEMVAVLKVKAIESTISACFKLKQELGSYALMGGTGFEKLDYLQCCKFAEGDSRILMQKLTRDRLQAFAKSPGGKGREAEACMKLGMALKSGKEAWNANFQLVYEVAELVMDRIVDEVGWLALRGRLNVRRLGFWGTGLAAFETVGSFDGGAEGKCGLGGRRSDPSKGSTTGLVRAVECDKQFQAQLLESWRRAEDLDEAANRVHRRQVCLFFDFLRTPEGEMNMESAALPYIEQGFADNEYLEAELARCAPDLNAHMPQAGGELPAPKKNAIRQVLVLYSQVAKPGPTGVLEVLYRSSFCRFVLDSNLVAIEPDDGERPTYHKSVRLFDNISKYGNGGTQRFANIDHCVTLVVQLMMQINMPAALAWELFEEGLQRAERTAEELLGEGQKRARDCAEVLAKEVTDEAILERRMDMFGKHGSPPQLFQGSLISWTRGLRFWVNTTTNHCMPENTMERIEQSLANEQFARDEIVEPGCLYIVAKFQGLFEELFTSYCYEHRMAVKEDENGKIRTEPVPHMSFAAFFRFCSDFGIFPSLVSFDEAWLAYKNADCLQLLGSQAAPIRVKQFKKAEASPSRVSAILGLRNMVNRVRKGKDEQEEDKKTDTSNSDQEGNSSSASDESSGEDDTDEEAAAVSRQRSKGIARSSRSSSASKEKIPVDELQAYSVSVRSTPSVSHAAVPSFAHTLAVGHGRTRHAVNDNEVAAALVRHRRQSIGPGDDHLVIPIIHQPPEIEEARPRRSPRRSLPPCPRGSPTGACCGAARAGDPKRRRRPRSRRSST</sequence>
<feature type="transmembrane region" description="Helical" evidence="2">
    <location>
        <begin position="393"/>
        <end position="415"/>
    </location>
</feature>
<evidence type="ECO:0000313" key="4">
    <source>
        <dbReference type="Proteomes" id="UP001178507"/>
    </source>
</evidence>
<keyword evidence="2" id="KW-1133">Transmembrane helix</keyword>
<feature type="compositionally biased region" description="Basic and acidic residues" evidence="1">
    <location>
        <begin position="25"/>
        <end position="40"/>
    </location>
</feature>
<keyword evidence="4" id="KW-1185">Reference proteome</keyword>
<proteinExistence type="predicted"/>
<reference evidence="3" key="1">
    <citation type="submission" date="2023-08" db="EMBL/GenBank/DDBJ databases">
        <authorList>
            <person name="Chen Y."/>
            <person name="Shah S."/>
            <person name="Dougan E. K."/>
            <person name="Thang M."/>
            <person name="Chan C."/>
        </authorList>
    </citation>
    <scope>NUCLEOTIDE SEQUENCE</scope>
</reference>
<dbReference type="Proteomes" id="UP001178507">
    <property type="component" value="Unassembled WGS sequence"/>
</dbReference>
<feature type="region of interest" description="Disordered" evidence="1">
    <location>
        <begin position="1187"/>
        <end position="1254"/>
    </location>
</feature>
<protein>
    <submittedName>
        <fullName evidence="3">Uncharacterized protein</fullName>
    </submittedName>
</protein>
<feature type="region of interest" description="Disordered" evidence="1">
    <location>
        <begin position="1327"/>
        <end position="1378"/>
    </location>
</feature>
<evidence type="ECO:0000256" key="2">
    <source>
        <dbReference type="SAM" id="Phobius"/>
    </source>
</evidence>
<keyword evidence="2" id="KW-0472">Membrane</keyword>
<feature type="compositionally biased region" description="Basic and acidic residues" evidence="1">
    <location>
        <begin position="69"/>
        <end position="84"/>
    </location>
</feature>
<feature type="transmembrane region" description="Helical" evidence="2">
    <location>
        <begin position="435"/>
        <end position="452"/>
    </location>
</feature>
<comment type="caution">
    <text evidence="3">The sequence shown here is derived from an EMBL/GenBank/DDBJ whole genome shotgun (WGS) entry which is preliminary data.</text>
</comment>
<accession>A0AA36J5B6</accession>
<feature type="compositionally biased region" description="Basic and acidic residues" evidence="1">
    <location>
        <begin position="1192"/>
        <end position="1203"/>
    </location>
</feature>
<gene>
    <name evidence="3" type="ORF">EVOR1521_LOCUS23369</name>
</gene>
<feature type="transmembrane region" description="Helical" evidence="2">
    <location>
        <begin position="502"/>
        <end position="526"/>
    </location>
</feature>
<dbReference type="EMBL" id="CAUJNA010003352">
    <property type="protein sequence ID" value="CAJ1399918.1"/>
    <property type="molecule type" value="Genomic_DNA"/>
</dbReference>
<evidence type="ECO:0000256" key="1">
    <source>
        <dbReference type="SAM" id="MobiDB-lite"/>
    </source>
</evidence>
<feature type="transmembrane region" description="Helical" evidence="2">
    <location>
        <begin position="464"/>
        <end position="482"/>
    </location>
</feature>
<name>A0AA36J5B6_9DINO</name>
<organism evidence="3 4">
    <name type="scientific">Effrenium voratum</name>
    <dbReference type="NCBI Taxonomy" id="2562239"/>
    <lineage>
        <taxon>Eukaryota</taxon>
        <taxon>Sar</taxon>
        <taxon>Alveolata</taxon>
        <taxon>Dinophyceae</taxon>
        <taxon>Suessiales</taxon>
        <taxon>Symbiodiniaceae</taxon>
        <taxon>Effrenium</taxon>
    </lineage>
</organism>
<feature type="compositionally biased region" description="Basic residues" evidence="1">
    <location>
        <begin position="1366"/>
        <end position="1378"/>
    </location>
</feature>
<keyword evidence="2" id="KW-0812">Transmembrane</keyword>
<evidence type="ECO:0000313" key="3">
    <source>
        <dbReference type="EMBL" id="CAJ1399918.1"/>
    </source>
</evidence>
<feature type="region of interest" description="Disordered" evidence="1">
    <location>
        <begin position="25"/>
        <end position="89"/>
    </location>
</feature>
<feature type="compositionally biased region" description="Acidic residues" evidence="1">
    <location>
        <begin position="1220"/>
        <end position="1230"/>
    </location>
</feature>